<evidence type="ECO:0000313" key="3">
    <source>
        <dbReference type="EMBL" id="ANZ40154.1"/>
    </source>
</evidence>
<feature type="domain" description="Pyrroline-5-carboxylate reductase catalytic N-terminal" evidence="2">
    <location>
        <begin position="13"/>
        <end position="102"/>
    </location>
</feature>
<dbReference type="KEGG" id="led:BBK82_33090"/>
<dbReference type="GO" id="GO:0016491">
    <property type="term" value="F:oxidoreductase activity"/>
    <property type="evidence" value="ECO:0007669"/>
    <property type="project" value="UniProtKB-KW"/>
</dbReference>
<gene>
    <name evidence="3" type="ORF">BBK82_33090</name>
</gene>
<dbReference type="InterPro" id="IPR051267">
    <property type="entry name" value="STEAP_metalloreductase"/>
</dbReference>
<dbReference type="Proteomes" id="UP000093053">
    <property type="component" value="Chromosome"/>
</dbReference>
<dbReference type="InterPro" id="IPR028939">
    <property type="entry name" value="P5C_Rdtase_cat_N"/>
</dbReference>
<sequence length="206" mass="21132">MTHQPGRSGGGMKIAVLGAGHVGPVIARLALAAGDEVDIAASGDPARIEMIIDFLAPGAKPRTAADALADADLVVLAIPWHRFPALDPALFAGKVVVDAMNHWPPAEAPLGTSEQVAGRLVGARVVKTLNHVAYQDMEPPAGRVLGLAGDDPAAVELVAEFLSRTGFDPVPVGGLAAGRLLEPGSPVFGVAVSRSEFSEFLEGKAQ</sequence>
<protein>
    <submittedName>
        <fullName evidence="3">NADP oxidoreductase</fullName>
    </submittedName>
</protein>
<dbReference type="Gene3D" id="3.40.50.720">
    <property type="entry name" value="NAD(P)-binding Rossmann-like Domain"/>
    <property type="match status" value="1"/>
</dbReference>
<evidence type="ECO:0000259" key="2">
    <source>
        <dbReference type="Pfam" id="PF03807"/>
    </source>
</evidence>
<dbReference type="AlphaFoldDB" id="A0A1B2HQZ6"/>
<reference evidence="3 4" key="1">
    <citation type="submission" date="2016-07" db="EMBL/GenBank/DDBJ databases">
        <title>Complete genome sequence of the Lentzea guizhouensis DHS C013.</title>
        <authorList>
            <person name="Cao C."/>
        </authorList>
    </citation>
    <scope>NUCLEOTIDE SEQUENCE [LARGE SCALE GENOMIC DNA]</scope>
    <source>
        <strain evidence="3 4">DHS C013</strain>
    </source>
</reference>
<dbReference type="SUPFAM" id="SSF51735">
    <property type="entry name" value="NAD(P)-binding Rossmann-fold domains"/>
    <property type="match status" value="1"/>
</dbReference>
<dbReference type="PANTHER" id="PTHR14239:SF10">
    <property type="entry name" value="REDUCTASE"/>
    <property type="match status" value="1"/>
</dbReference>
<evidence type="ECO:0000256" key="1">
    <source>
        <dbReference type="ARBA" id="ARBA00023002"/>
    </source>
</evidence>
<proteinExistence type="predicted"/>
<keyword evidence="4" id="KW-1185">Reference proteome</keyword>
<dbReference type="OrthoDB" id="1523398at2"/>
<dbReference type="EMBL" id="CP016793">
    <property type="protein sequence ID" value="ANZ40154.1"/>
    <property type="molecule type" value="Genomic_DNA"/>
</dbReference>
<name>A0A1B2HQZ6_9PSEU</name>
<dbReference type="Pfam" id="PF03807">
    <property type="entry name" value="F420_oxidored"/>
    <property type="match status" value="1"/>
</dbReference>
<dbReference type="PANTHER" id="PTHR14239">
    <property type="entry name" value="DUDULIN-RELATED"/>
    <property type="match status" value="1"/>
</dbReference>
<accession>A0A1B2HQZ6</accession>
<evidence type="ECO:0000313" key="4">
    <source>
        <dbReference type="Proteomes" id="UP000093053"/>
    </source>
</evidence>
<organism evidence="3 4">
    <name type="scientific">Lentzea guizhouensis</name>
    <dbReference type="NCBI Taxonomy" id="1586287"/>
    <lineage>
        <taxon>Bacteria</taxon>
        <taxon>Bacillati</taxon>
        <taxon>Actinomycetota</taxon>
        <taxon>Actinomycetes</taxon>
        <taxon>Pseudonocardiales</taxon>
        <taxon>Pseudonocardiaceae</taxon>
        <taxon>Lentzea</taxon>
    </lineage>
</organism>
<keyword evidence="1" id="KW-0560">Oxidoreductase</keyword>
<dbReference type="InterPro" id="IPR036291">
    <property type="entry name" value="NAD(P)-bd_dom_sf"/>
</dbReference>
<dbReference type="STRING" id="1586287.BBK82_33090"/>